<dbReference type="AlphaFoldDB" id="A0A5D0RQK8"/>
<dbReference type="EMBL" id="VSIY01000003">
    <property type="protein sequence ID" value="TYB82844.1"/>
    <property type="molecule type" value="Genomic_DNA"/>
</dbReference>
<proteinExistence type="predicted"/>
<evidence type="ECO:0000313" key="2">
    <source>
        <dbReference type="EMBL" id="TYB82844.1"/>
    </source>
</evidence>
<feature type="region of interest" description="Disordered" evidence="1">
    <location>
        <begin position="1"/>
        <end position="26"/>
    </location>
</feature>
<evidence type="ECO:0000313" key="3">
    <source>
        <dbReference type="Proteomes" id="UP000322080"/>
    </source>
</evidence>
<comment type="caution">
    <text evidence="2">The sequence shown here is derived from an EMBL/GenBank/DDBJ whole genome shotgun (WGS) entry which is preliminary data.</text>
</comment>
<keyword evidence="3" id="KW-1185">Reference proteome</keyword>
<gene>
    <name evidence="2" type="ORF">FVF75_01255</name>
</gene>
<sequence>MTRLAGSDTAPQVIMADPARTPHGGAPNAFVAEQATQPDVLVLDQVALIGLAGAEDDLRALIRMPDGTILTGKQAQRTAIGKLLEVSRAGVVVELPNGNATFLGVARHG</sequence>
<accession>A0A5D0RQK8</accession>
<reference evidence="2 3" key="1">
    <citation type="submission" date="2019-08" db="EMBL/GenBank/DDBJ databases">
        <title>Identification of a novel species of the genus Boseongicola.</title>
        <authorList>
            <person name="Zhang X.-Q."/>
        </authorList>
    </citation>
    <scope>NUCLEOTIDE SEQUENCE [LARGE SCALE GENOMIC DNA]</scope>
    <source>
        <strain evidence="2 3">HY14</strain>
    </source>
</reference>
<evidence type="ECO:0000256" key="1">
    <source>
        <dbReference type="SAM" id="MobiDB-lite"/>
    </source>
</evidence>
<name>A0A5D0RQK8_9RHOB</name>
<organism evidence="2 3">
    <name type="scientific">Maritimibacter fusiformis</name>
    <dbReference type="NCBI Taxonomy" id="2603819"/>
    <lineage>
        <taxon>Bacteria</taxon>
        <taxon>Pseudomonadati</taxon>
        <taxon>Pseudomonadota</taxon>
        <taxon>Alphaproteobacteria</taxon>
        <taxon>Rhodobacterales</taxon>
        <taxon>Roseobacteraceae</taxon>
        <taxon>Maritimibacter</taxon>
    </lineage>
</organism>
<dbReference type="Proteomes" id="UP000322080">
    <property type="component" value="Unassembled WGS sequence"/>
</dbReference>
<protein>
    <submittedName>
        <fullName evidence="2">Uncharacterized protein</fullName>
    </submittedName>
</protein>